<keyword evidence="2 6" id="KW-0441">Lipid A biosynthesis</keyword>
<dbReference type="PANTHER" id="PTHR43480:SF1">
    <property type="entry name" value="ACYL-[ACYL-CARRIER-PROTEIN]--UDP-N-ACETYLGLUCOSAMINE O-ACYLTRANSFERASE, MITOCHONDRIAL-RELATED"/>
    <property type="match status" value="1"/>
</dbReference>
<dbReference type="Gene3D" id="2.160.10.10">
    <property type="entry name" value="Hexapeptide repeat proteins"/>
    <property type="match status" value="1"/>
</dbReference>
<dbReference type="Pfam" id="PF13720">
    <property type="entry name" value="Acetyltransf_11"/>
    <property type="match status" value="1"/>
</dbReference>
<dbReference type="GO" id="GO:0008780">
    <property type="term" value="F:acyl-[acyl-carrier-protein]-UDP-N-acetylglucosamine O-acyltransferase activity"/>
    <property type="evidence" value="ECO:0007669"/>
    <property type="project" value="UniProtKB-UniRule"/>
</dbReference>
<proteinExistence type="inferred from homology"/>
<comment type="similarity">
    <text evidence="6">Belongs to the transferase hexapeptide repeat family. LpxA subfamily.</text>
</comment>
<reference evidence="9" key="1">
    <citation type="submission" date="2020-01" db="EMBL/GenBank/DDBJ databases">
        <title>Caldichromatium gen. nov., sp. nov., a thermophilic purple sulfur bacterium member of the family Chromatiaceae isolated from Nakabusa hot spring, Japan.</title>
        <authorList>
            <person name="Saini M.K."/>
            <person name="Hanada S."/>
            <person name="Tank M."/>
        </authorList>
    </citation>
    <scope>NUCLEOTIDE SEQUENCE [LARGE SCALE GENOMIC DNA]</scope>
    <source>
        <strain evidence="9">No.7</strain>
    </source>
</reference>
<dbReference type="PIRSF" id="PIRSF000456">
    <property type="entry name" value="UDP-GlcNAc_acltr"/>
    <property type="match status" value="1"/>
</dbReference>
<gene>
    <name evidence="6 8" type="primary">lpxA</name>
    <name evidence="8" type="ORF">GWK36_04045</name>
</gene>
<dbReference type="RefSeq" id="WP_166270070.1">
    <property type="nucleotide sequence ID" value="NZ_CP048029.1"/>
</dbReference>
<comment type="subunit">
    <text evidence="6">Homotrimer.</text>
</comment>
<comment type="pathway">
    <text evidence="6">Glycolipid biosynthesis; lipid IV(A) biosynthesis; lipid IV(A) from (3R)-3-hydroxytetradecanoyl-[acyl-carrier-protein] and UDP-N-acetyl-alpha-D-glucosamine: step 1/6.</text>
</comment>
<comment type="catalytic activity">
    <reaction evidence="6">
        <text>a (3R)-hydroxyacyl-[ACP] + UDP-N-acetyl-alpha-D-glucosamine = a UDP-3-O-[(3R)-3-hydroxyacyl]-N-acetyl-alpha-D-glucosamine + holo-[ACP]</text>
        <dbReference type="Rhea" id="RHEA:67812"/>
        <dbReference type="Rhea" id="RHEA-COMP:9685"/>
        <dbReference type="Rhea" id="RHEA-COMP:9945"/>
        <dbReference type="ChEBI" id="CHEBI:57705"/>
        <dbReference type="ChEBI" id="CHEBI:64479"/>
        <dbReference type="ChEBI" id="CHEBI:78827"/>
        <dbReference type="ChEBI" id="CHEBI:173225"/>
        <dbReference type="EC" id="2.3.1.129"/>
    </reaction>
</comment>
<evidence type="ECO:0000256" key="2">
    <source>
        <dbReference type="ARBA" id="ARBA00022556"/>
    </source>
</evidence>
<evidence type="ECO:0000259" key="7">
    <source>
        <dbReference type="Pfam" id="PF13720"/>
    </source>
</evidence>
<keyword evidence="5 6" id="KW-0012">Acyltransferase</keyword>
<sequence length="256" mass="28069">MIHPTALVDPGAELDSTVQVGPYAVIGPAVQIDAGTWVGPHAVLKGPTRIGRDNRIFQFASVGEDPQDKKYGGEPTWLIMGNRNQIREFATIHRGTVQDQGVTRIGDDNLFMAYTHVAHDCRIGSQVILANAASLGGHVEVQDWAILGGFAIVHQFCRIGTHAFCAMGAVITQDVPPYVRVAGHPAQPHGINTEGLRRRGFTAETIQAIKRAYRTLYHANLRLEEALVRLQAMVENTPELQVLVEFIQQEGRGLIR</sequence>
<keyword evidence="9" id="KW-1185">Reference proteome</keyword>
<dbReference type="InterPro" id="IPR029098">
    <property type="entry name" value="Acetyltransf_C"/>
</dbReference>
<dbReference type="HAMAP" id="MF_00387">
    <property type="entry name" value="LpxA"/>
    <property type="match status" value="1"/>
</dbReference>
<keyword evidence="6" id="KW-0963">Cytoplasm</keyword>
<name>A0A6G7VBH5_9GAMM</name>
<keyword evidence="3 6" id="KW-0808">Transferase</keyword>
<dbReference type="EC" id="2.3.1.129" evidence="6"/>
<dbReference type="NCBIfam" id="TIGR01852">
    <property type="entry name" value="lipid_A_lpxA"/>
    <property type="match status" value="1"/>
</dbReference>
<keyword evidence="6" id="KW-0677">Repeat</keyword>
<keyword evidence="1 6" id="KW-0444">Lipid biosynthesis</keyword>
<dbReference type="GO" id="GO:0005737">
    <property type="term" value="C:cytoplasm"/>
    <property type="evidence" value="ECO:0007669"/>
    <property type="project" value="UniProtKB-SubCell"/>
</dbReference>
<dbReference type="CDD" id="cd03351">
    <property type="entry name" value="LbH_UDP-GlcNAc_AT"/>
    <property type="match status" value="1"/>
</dbReference>
<evidence type="ECO:0000256" key="1">
    <source>
        <dbReference type="ARBA" id="ARBA00022516"/>
    </source>
</evidence>
<dbReference type="GO" id="GO:0009245">
    <property type="term" value="P:lipid A biosynthetic process"/>
    <property type="evidence" value="ECO:0007669"/>
    <property type="project" value="UniProtKB-UniRule"/>
</dbReference>
<accession>A0A6G7VBH5</accession>
<comment type="function">
    <text evidence="6">Involved in the biosynthesis of lipid A, a phosphorylated glycolipid that anchors the lipopolysaccharide to the outer membrane of the cell.</text>
</comment>
<evidence type="ECO:0000256" key="6">
    <source>
        <dbReference type="HAMAP-Rule" id="MF_00387"/>
    </source>
</evidence>
<evidence type="ECO:0000256" key="3">
    <source>
        <dbReference type="ARBA" id="ARBA00022679"/>
    </source>
</evidence>
<dbReference type="Proteomes" id="UP000502699">
    <property type="component" value="Chromosome"/>
</dbReference>
<protein>
    <recommendedName>
        <fullName evidence="6">Acyl-[acyl-carrier-protein]--UDP-N-acetylglucosamine O-acyltransferase</fullName>
        <shortName evidence="6">UDP-N-acetylglucosamine acyltransferase</shortName>
        <ecNumber evidence="6">2.3.1.129</ecNumber>
    </recommendedName>
</protein>
<dbReference type="SUPFAM" id="SSF51161">
    <property type="entry name" value="Trimeric LpxA-like enzymes"/>
    <property type="match status" value="1"/>
</dbReference>
<feature type="domain" description="UDP N-acetylglucosamine O-acyltransferase C-terminal" evidence="7">
    <location>
        <begin position="174"/>
        <end position="255"/>
    </location>
</feature>
<dbReference type="AlphaFoldDB" id="A0A6G7VBH5"/>
<comment type="subcellular location">
    <subcellularLocation>
        <location evidence="6">Cytoplasm</location>
    </subcellularLocation>
</comment>
<evidence type="ECO:0000256" key="4">
    <source>
        <dbReference type="ARBA" id="ARBA00023098"/>
    </source>
</evidence>
<dbReference type="GO" id="GO:0016020">
    <property type="term" value="C:membrane"/>
    <property type="evidence" value="ECO:0007669"/>
    <property type="project" value="GOC"/>
</dbReference>
<evidence type="ECO:0000313" key="8">
    <source>
        <dbReference type="EMBL" id="QIK37302.1"/>
    </source>
</evidence>
<dbReference type="InterPro" id="IPR037157">
    <property type="entry name" value="Acetyltransf_C_sf"/>
</dbReference>
<dbReference type="PANTHER" id="PTHR43480">
    <property type="entry name" value="ACYL-[ACYL-CARRIER-PROTEIN]--UDP-N-ACETYLGLUCOSAMINE O-ACYLTRANSFERASE"/>
    <property type="match status" value="1"/>
</dbReference>
<dbReference type="InterPro" id="IPR011004">
    <property type="entry name" value="Trimer_LpxA-like_sf"/>
</dbReference>
<dbReference type="NCBIfam" id="NF003657">
    <property type="entry name" value="PRK05289.1"/>
    <property type="match status" value="1"/>
</dbReference>
<organism evidence="8 9">
    <name type="scientific">Caldichromatium japonicum</name>
    <dbReference type="NCBI Taxonomy" id="2699430"/>
    <lineage>
        <taxon>Bacteria</taxon>
        <taxon>Pseudomonadati</taxon>
        <taxon>Pseudomonadota</taxon>
        <taxon>Gammaproteobacteria</taxon>
        <taxon>Chromatiales</taxon>
        <taxon>Chromatiaceae</taxon>
        <taxon>Caldichromatium</taxon>
    </lineage>
</organism>
<dbReference type="UniPathway" id="UPA00359">
    <property type="reaction ID" value="UER00477"/>
</dbReference>
<evidence type="ECO:0000313" key="9">
    <source>
        <dbReference type="Proteomes" id="UP000502699"/>
    </source>
</evidence>
<evidence type="ECO:0000256" key="5">
    <source>
        <dbReference type="ARBA" id="ARBA00023315"/>
    </source>
</evidence>
<dbReference type="InterPro" id="IPR010137">
    <property type="entry name" value="Lipid_A_LpxA"/>
</dbReference>
<dbReference type="EMBL" id="CP048029">
    <property type="protein sequence ID" value="QIK37302.1"/>
    <property type="molecule type" value="Genomic_DNA"/>
</dbReference>
<dbReference type="Gene3D" id="1.20.1180.10">
    <property type="entry name" value="Udp N-acetylglucosamine O-acyltransferase, C-terminal domain"/>
    <property type="match status" value="1"/>
</dbReference>
<keyword evidence="4 6" id="KW-0443">Lipid metabolism</keyword>
<dbReference type="KEGG" id="cjap:GWK36_04045"/>